<evidence type="ECO:0000313" key="2">
    <source>
        <dbReference type="EMBL" id="SBT84555.1"/>
    </source>
</evidence>
<reference evidence="2 3" key="1">
    <citation type="submission" date="2016-06" db="EMBL/GenBank/DDBJ databases">
        <authorList>
            <consortium name="Pathogen Informatics"/>
        </authorList>
    </citation>
    <scope>NUCLEOTIDE SEQUENCE [LARGE SCALE GENOMIC DNA]</scope>
    <source>
        <strain evidence="2">PocGH01</strain>
    </source>
</reference>
<keyword evidence="1" id="KW-1133">Transmembrane helix</keyword>
<organism evidence="2 3">
    <name type="scientific">Plasmodium ovale</name>
    <name type="common">malaria parasite P. ovale</name>
    <dbReference type="NCBI Taxonomy" id="36330"/>
    <lineage>
        <taxon>Eukaryota</taxon>
        <taxon>Sar</taxon>
        <taxon>Alveolata</taxon>
        <taxon>Apicomplexa</taxon>
        <taxon>Aconoidasida</taxon>
        <taxon>Haemosporida</taxon>
        <taxon>Plasmodiidae</taxon>
        <taxon>Plasmodium</taxon>
        <taxon>Plasmodium (Plasmodium)</taxon>
    </lineage>
</organism>
<dbReference type="AlphaFoldDB" id="A0A1D3JF97"/>
<dbReference type="VEuPathDB" id="PlasmoDB:POWCR01_000055900"/>
<dbReference type="Proteomes" id="UP000242942">
    <property type="component" value="Unassembled WGS sequence"/>
</dbReference>
<keyword evidence="1" id="KW-0812">Transmembrane</keyword>
<dbReference type="EMBL" id="FLRI01000534">
    <property type="protein sequence ID" value="SBT84555.1"/>
    <property type="molecule type" value="Genomic_DNA"/>
</dbReference>
<gene>
    <name evidence="2" type="primary">PocGH01_00206100</name>
    <name evidence="2" type="ORF">POCGH01_00206100</name>
</gene>
<evidence type="ECO:0000313" key="3">
    <source>
        <dbReference type="Proteomes" id="UP000242942"/>
    </source>
</evidence>
<accession>A0A1D3JF97</accession>
<keyword evidence="3" id="KW-1185">Reference proteome</keyword>
<dbReference type="VEuPathDB" id="PlasmoDB:PocGH01_00206100"/>
<protein>
    <submittedName>
        <fullName evidence="2">PIR protein</fullName>
    </submittedName>
</protein>
<dbReference type="OrthoDB" id="10286684at2759"/>
<sequence length="369" mass="44033">MLKFNKKFIHITRINKYIYVNCSLFSQNKFLENSKFDKIYNEFNTKSILTGNAKTYCEQIKEDLSFTPLNEEFRKTICNNIYKIIGILNDWDNVTFDEFPKDGQMYCMYLKNWIYEKIENQYPLESTNINIFQDIKDQLEKKSRCQKSFPCKFYVLDWNDMIKLRKIYTFALIYHSNLHIFHKEKSIECKYLNYIGKGLIEYYDSTSKCSKKGKEDPFCNELKEFQNNYMLDDLHLTLSKEDIDYQFNGEEKTGCPLEIISLKNPFKLLYKGGKNRWHLGDEPTDFYKSTIISASSAIGTTVGVSAFLLYLYKYTYLGFLFRTRMQNNNSVFDNMDTESRNFTLSTSEYDRKHFENNDYNIQYYSLNNS</sequence>
<keyword evidence="1" id="KW-0472">Membrane</keyword>
<feature type="transmembrane region" description="Helical" evidence="1">
    <location>
        <begin position="291"/>
        <end position="312"/>
    </location>
</feature>
<evidence type="ECO:0000256" key="1">
    <source>
        <dbReference type="SAM" id="Phobius"/>
    </source>
</evidence>
<proteinExistence type="predicted"/>
<name>A0A1D3JF97_PLAOA</name>